<keyword evidence="1" id="KW-0472">Membrane</keyword>
<proteinExistence type="predicted"/>
<evidence type="ECO:0000256" key="1">
    <source>
        <dbReference type="SAM" id="Phobius"/>
    </source>
</evidence>
<dbReference type="GeneID" id="33357487"/>
<accession>A0A1Z1MFA0</accession>
<protein>
    <submittedName>
        <fullName evidence="2">Uncharacterized protein</fullName>
    </submittedName>
</protein>
<dbReference type="AlphaFoldDB" id="A0A1Z1MFA0"/>
<geneLocation type="chloroplast" evidence="2"/>
<organism evidence="2">
    <name type="scientific">Polysiphonia infestans</name>
    <dbReference type="NCBI Taxonomy" id="2006978"/>
    <lineage>
        <taxon>Eukaryota</taxon>
        <taxon>Rhodophyta</taxon>
        <taxon>Florideophyceae</taxon>
        <taxon>Rhodymeniophycidae</taxon>
        <taxon>Ceramiales</taxon>
        <taxon>Rhodomelaceae</taxon>
        <taxon>Polysiphonioideae</taxon>
        <taxon>Polysiphonia</taxon>
    </lineage>
</organism>
<evidence type="ECO:0000313" key="2">
    <source>
        <dbReference type="EMBL" id="ARW64441.1"/>
    </source>
</evidence>
<keyword evidence="2" id="KW-0934">Plastid</keyword>
<keyword evidence="1" id="KW-0812">Transmembrane</keyword>
<dbReference type="EMBL" id="MF101432">
    <property type="protein sequence ID" value="ARW64441.1"/>
    <property type="molecule type" value="Genomic_DNA"/>
</dbReference>
<keyword evidence="2" id="KW-0150">Chloroplast</keyword>
<dbReference type="RefSeq" id="YP_009395461.1">
    <property type="nucleotide sequence ID" value="NC_035277.1"/>
</dbReference>
<keyword evidence="1" id="KW-1133">Transmembrane helix</keyword>
<reference evidence="2" key="1">
    <citation type="journal article" date="2017" name="J. Phycol.">
        <title>Analysis of chloroplast genomes and a supermatrix inform reclassification of the Rhodomelaceae (Rhodophyta).</title>
        <authorList>
            <person name="Diaz-Tapia P."/>
            <person name="Maggs C.A."/>
            <person name="West J.A."/>
            <person name="Verbruggen H."/>
        </authorList>
    </citation>
    <scope>NUCLEOTIDE SEQUENCE</scope>
    <source>
        <strain evidence="2">PD763</strain>
    </source>
</reference>
<gene>
    <name evidence="2" type="primary">orf39</name>
</gene>
<sequence>MKTFILVNYLIILSLQNISFSVLLCYNLLLSKVINFFFF</sequence>
<feature type="transmembrane region" description="Helical" evidence="1">
    <location>
        <begin position="6"/>
        <end position="29"/>
    </location>
</feature>
<name>A0A1Z1MFA0_9FLOR</name>